<organism evidence="8 9">
    <name type="scientific">Dysgonomonas termitidis</name>
    <dbReference type="NCBI Taxonomy" id="1516126"/>
    <lineage>
        <taxon>Bacteria</taxon>
        <taxon>Pseudomonadati</taxon>
        <taxon>Bacteroidota</taxon>
        <taxon>Bacteroidia</taxon>
        <taxon>Bacteroidales</taxon>
        <taxon>Dysgonomonadaceae</taxon>
        <taxon>Dysgonomonas</taxon>
    </lineage>
</organism>
<reference evidence="9" key="1">
    <citation type="journal article" date="2019" name="Int. J. Syst. Evol. Microbiol.">
        <title>The Global Catalogue of Microorganisms (GCM) 10K type strain sequencing project: providing services to taxonomists for standard genome sequencing and annotation.</title>
        <authorList>
            <consortium name="The Broad Institute Genomics Platform"/>
            <consortium name="The Broad Institute Genome Sequencing Center for Infectious Disease"/>
            <person name="Wu L."/>
            <person name="Ma J."/>
        </authorList>
    </citation>
    <scope>NUCLEOTIDE SEQUENCE [LARGE SCALE GENOMIC DNA]</scope>
    <source>
        <strain evidence="9">CCUG 66188</strain>
    </source>
</reference>
<dbReference type="SUPFAM" id="SSF54786">
    <property type="entry name" value="YcfA/nrd intein domain"/>
    <property type="match status" value="1"/>
</dbReference>
<evidence type="ECO:0000256" key="3">
    <source>
        <dbReference type="ARBA" id="ARBA00022722"/>
    </source>
</evidence>
<keyword evidence="6" id="KW-0694">RNA-binding</keyword>
<keyword evidence="3" id="KW-0540">Nuclease</keyword>
<keyword evidence="9" id="KW-1185">Reference proteome</keyword>
<evidence type="ECO:0000313" key="9">
    <source>
        <dbReference type="Proteomes" id="UP001596023"/>
    </source>
</evidence>
<dbReference type="InterPro" id="IPR038570">
    <property type="entry name" value="HicA_sf"/>
</dbReference>
<dbReference type="Pfam" id="PF07927">
    <property type="entry name" value="HicA_toxin"/>
    <property type="match status" value="1"/>
</dbReference>
<dbReference type="Gene3D" id="3.30.920.30">
    <property type="entry name" value="Hypothetical protein"/>
    <property type="match status" value="1"/>
</dbReference>
<keyword evidence="4" id="KW-0255">Endonuclease</keyword>
<name>A0ABV9KV45_9BACT</name>
<protein>
    <submittedName>
        <fullName evidence="8">Type II toxin-antitoxin system HicA family toxin</fullName>
    </submittedName>
</protein>
<evidence type="ECO:0000256" key="6">
    <source>
        <dbReference type="ARBA" id="ARBA00022884"/>
    </source>
</evidence>
<gene>
    <name evidence="8" type="ORF">ACFO6W_07290</name>
</gene>
<dbReference type="InterPro" id="IPR012933">
    <property type="entry name" value="HicA_mRNA_interferase"/>
</dbReference>
<evidence type="ECO:0000313" key="8">
    <source>
        <dbReference type="EMBL" id="MFC4673491.1"/>
    </source>
</evidence>
<dbReference type="RefSeq" id="WP_379994818.1">
    <property type="nucleotide sequence ID" value="NZ_JBHSGN010000057.1"/>
</dbReference>
<dbReference type="EMBL" id="JBHSGN010000057">
    <property type="protein sequence ID" value="MFC4673491.1"/>
    <property type="molecule type" value="Genomic_DNA"/>
</dbReference>
<evidence type="ECO:0000256" key="7">
    <source>
        <dbReference type="ARBA" id="ARBA00023016"/>
    </source>
</evidence>
<comment type="caution">
    <text evidence="8">The sequence shown here is derived from an EMBL/GenBank/DDBJ whole genome shotgun (WGS) entry which is preliminary data.</text>
</comment>
<comment type="similarity">
    <text evidence="1">Belongs to the HicA mRNA interferase family.</text>
</comment>
<sequence length="61" mass="6876">MKSRELNRLAVKAGWKFISQDATSHRTYEKDGKFLIIPYHGAKEVPTGTCSKILKTIKGLI</sequence>
<evidence type="ECO:0000256" key="4">
    <source>
        <dbReference type="ARBA" id="ARBA00022759"/>
    </source>
</evidence>
<evidence type="ECO:0000256" key="1">
    <source>
        <dbReference type="ARBA" id="ARBA00006620"/>
    </source>
</evidence>
<keyword evidence="5" id="KW-0378">Hydrolase</keyword>
<keyword evidence="2" id="KW-1277">Toxin-antitoxin system</keyword>
<proteinExistence type="inferred from homology"/>
<dbReference type="Proteomes" id="UP001596023">
    <property type="component" value="Unassembled WGS sequence"/>
</dbReference>
<evidence type="ECO:0000256" key="5">
    <source>
        <dbReference type="ARBA" id="ARBA00022801"/>
    </source>
</evidence>
<keyword evidence="7" id="KW-0346">Stress response</keyword>
<accession>A0ABV9KV45</accession>
<evidence type="ECO:0000256" key="2">
    <source>
        <dbReference type="ARBA" id="ARBA00022649"/>
    </source>
</evidence>